<reference evidence="13" key="2">
    <citation type="submission" date="2021-04" db="EMBL/GenBank/DDBJ databases">
        <authorList>
            <person name="Gilroy R."/>
        </authorList>
    </citation>
    <scope>NUCLEOTIDE SEQUENCE</scope>
    <source>
        <strain evidence="13">23274</strain>
    </source>
</reference>
<dbReference type="EMBL" id="DXFT01000122">
    <property type="protein sequence ID" value="HIX03727.1"/>
    <property type="molecule type" value="Genomic_DNA"/>
</dbReference>
<evidence type="ECO:0000256" key="9">
    <source>
        <dbReference type="ARBA" id="ARBA00042864"/>
    </source>
</evidence>
<dbReference type="InterPro" id="IPR020561">
    <property type="entry name" value="PRibGlycinamid_synth_ATP-grasp"/>
</dbReference>
<proteinExistence type="inferred from homology"/>
<evidence type="ECO:0000256" key="3">
    <source>
        <dbReference type="ARBA" id="ARBA00022598"/>
    </source>
</evidence>
<keyword evidence="6 11" id="KW-0067">ATP-binding</keyword>
<evidence type="ECO:0000256" key="6">
    <source>
        <dbReference type="ARBA" id="ARBA00022840"/>
    </source>
</evidence>
<dbReference type="InterPro" id="IPR020560">
    <property type="entry name" value="PRibGlycinamide_synth_C-dom"/>
</dbReference>
<comment type="catalytic activity">
    <reaction evidence="10">
        <text>5-phospho-beta-D-ribosylamine + glycine + ATP = N(1)-(5-phospho-beta-D-ribosyl)glycinamide + ADP + phosphate + H(+)</text>
        <dbReference type="Rhea" id="RHEA:17453"/>
        <dbReference type="ChEBI" id="CHEBI:15378"/>
        <dbReference type="ChEBI" id="CHEBI:30616"/>
        <dbReference type="ChEBI" id="CHEBI:43474"/>
        <dbReference type="ChEBI" id="CHEBI:57305"/>
        <dbReference type="ChEBI" id="CHEBI:58681"/>
        <dbReference type="ChEBI" id="CHEBI:143788"/>
        <dbReference type="ChEBI" id="CHEBI:456216"/>
        <dbReference type="EC" id="6.3.4.13"/>
    </reaction>
</comment>
<dbReference type="GO" id="GO:0005524">
    <property type="term" value="F:ATP binding"/>
    <property type="evidence" value="ECO:0007669"/>
    <property type="project" value="UniProtKB-UniRule"/>
</dbReference>
<keyword evidence="5 10" id="KW-0658">Purine biosynthesis</keyword>
<feature type="domain" description="ATP-grasp" evidence="12">
    <location>
        <begin position="111"/>
        <end position="318"/>
    </location>
</feature>
<dbReference type="Proteomes" id="UP000824202">
    <property type="component" value="Unassembled WGS sequence"/>
</dbReference>
<keyword evidence="3 10" id="KW-0436">Ligase</keyword>
<dbReference type="Pfam" id="PF02844">
    <property type="entry name" value="GARS_N"/>
    <property type="match status" value="1"/>
</dbReference>
<comment type="similarity">
    <text evidence="7 10">Belongs to the GARS family.</text>
</comment>
<protein>
    <recommendedName>
        <fullName evidence="2 10">Phosphoribosylamine--glycine ligase</fullName>
        <ecNumber evidence="2 10">6.3.4.13</ecNumber>
    </recommendedName>
    <alternativeName>
        <fullName evidence="10">GARS</fullName>
    </alternativeName>
    <alternativeName>
        <fullName evidence="8 10">Glycinamide ribonucleotide synthetase</fullName>
    </alternativeName>
    <alternativeName>
        <fullName evidence="9 10">Phosphoribosylglycinamide synthetase</fullName>
    </alternativeName>
</protein>
<dbReference type="GO" id="GO:0004637">
    <property type="term" value="F:phosphoribosylamine-glycine ligase activity"/>
    <property type="evidence" value="ECO:0007669"/>
    <property type="project" value="UniProtKB-UniRule"/>
</dbReference>
<dbReference type="Gene3D" id="3.30.1490.20">
    <property type="entry name" value="ATP-grasp fold, A domain"/>
    <property type="match status" value="1"/>
</dbReference>
<dbReference type="PROSITE" id="PS50975">
    <property type="entry name" value="ATP_GRASP"/>
    <property type="match status" value="1"/>
</dbReference>
<comment type="caution">
    <text evidence="13">The sequence shown here is derived from an EMBL/GenBank/DDBJ whole genome shotgun (WGS) entry which is preliminary data.</text>
</comment>
<reference evidence="13" key="1">
    <citation type="journal article" date="2021" name="PeerJ">
        <title>Extensive microbial diversity within the chicken gut microbiome revealed by metagenomics and culture.</title>
        <authorList>
            <person name="Gilroy R."/>
            <person name="Ravi A."/>
            <person name="Getino M."/>
            <person name="Pursley I."/>
            <person name="Horton D.L."/>
            <person name="Alikhan N.F."/>
            <person name="Baker D."/>
            <person name="Gharbi K."/>
            <person name="Hall N."/>
            <person name="Watson M."/>
            <person name="Adriaenssens E.M."/>
            <person name="Foster-Nyarko E."/>
            <person name="Jarju S."/>
            <person name="Secka A."/>
            <person name="Antonio M."/>
            <person name="Oren A."/>
            <person name="Chaudhuri R.R."/>
            <person name="La Ragione R."/>
            <person name="Hildebrand F."/>
            <person name="Pallen M.J."/>
        </authorList>
    </citation>
    <scope>NUCLEOTIDE SEQUENCE</scope>
    <source>
        <strain evidence="13">23274</strain>
    </source>
</reference>
<sequence>MKVLLLGSGGREHALAWKMVQSPKLEKLYVAPGNAGTAEIAENVAIAVNDFQAIADFIAENGIRMLVVGPEDPLVGGIRDFLQADGRLGGLLIVGPGKEGALLEGSKDFAKQFMQRYHIPTAGYMTVTRENLAEGMQFLATLKPPYVLKADGLAAGKGVLIIDDLGEAQSELEQMLDGKFGKASARVVIEEFLKGIEISVFAVTDGKGYKILGSAKDYKRVGEGDTGLNTGGMGAVSPVPFADEAFNRKVEERIVCPTVEGLKKEGIDYRGFIFFGLMNVGGEPFVIEYNVRMGDPETEVVMPRLKSDVLELFEAVASGHLEQVDLELDKRFCTTVMLVAGGYPGSYEKGNAITGIGRVKDAIVFHAGTKRQDSQVVTNGGRVIAVSAFGDTLCEALKQSYSQVAELDFKDKNYRRDIGQDLL</sequence>
<dbReference type="GO" id="GO:0006189">
    <property type="term" value="P:'de novo' IMP biosynthetic process"/>
    <property type="evidence" value="ECO:0007669"/>
    <property type="project" value="UniProtKB-UniRule"/>
</dbReference>
<organism evidence="13 14">
    <name type="scientific">Candidatus Odoribacter faecigallinarum</name>
    <dbReference type="NCBI Taxonomy" id="2838706"/>
    <lineage>
        <taxon>Bacteria</taxon>
        <taxon>Pseudomonadati</taxon>
        <taxon>Bacteroidota</taxon>
        <taxon>Bacteroidia</taxon>
        <taxon>Bacteroidales</taxon>
        <taxon>Odoribacteraceae</taxon>
        <taxon>Odoribacter</taxon>
    </lineage>
</organism>
<evidence type="ECO:0000256" key="4">
    <source>
        <dbReference type="ARBA" id="ARBA00022741"/>
    </source>
</evidence>
<evidence type="ECO:0000256" key="10">
    <source>
        <dbReference type="HAMAP-Rule" id="MF_00138"/>
    </source>
</evidence>
<accession>A0A9D1V0B8</accession>
<gene>
    <name evidence="10 13" type="primary">purD</name>
    <name evidence="13" type="ORF">H9863_06385</name>
</gene>
<evidence type="ECO:0000256" key="8">
    <source>
        <dbReference type="ARBA" id="ARBA00042242"/>
    </source>
</evidence>
<dbReference type="InterPro" id="IPR037123">
    <property type="entry name" value="PRibGlycinamide_synth_C_sf"/>
</dbReference>
<dbReference type="GO" id="GO:0009113">
    <property type="term" value="P:purine nucleobase biosynthetic process"/>
    <property type="evidence" value="ECO:0007669"/>
    <property type="project" value="InterPro"/>
</dbReference>
<dbReference type="PANTHER" id="PTHR43472:SF1">
    <property type="entry name" value="PHOSPHORIBOSYLAMINE--GLYCINE LIGASE, CHLOROPLASTIC"/>
    <property type="match status" value="1"/>
</dbReference>
<evidence type="ECO:0000313" key="14">
    <source>
        <dbReference type="Proteomes" id="UP000824202"/>
    </source>
</evidence>
<evidence type="ECO:0000259" key="12">
    <source>
        <dbReference type="PROSITE" id="PS50975"/>
    </source>
</evidence>
<dbReference type="SUPFAM" id="SSF52440">
    <property type="entry name" value="PreATP-grasp domain"/>
    <property type="match status" value="1"/>
</dbReference>
<evidence type="ECO:0000313" key="13">
    <source>
        <dbReference type="EMBL" id="HIX03727.1"/>
    </source>
</evidence>
<dbReference type="Pfam" id="PF02843">
    <property type="entry name" value="GARS_C"/>
    <property type="match status" value="1"/>
</dbReference>
<dbReference type="SUPFAM" id="SSF51246">
    <property type="entry name" value="Rudiment single hybrid motif"/>
    <property type="match status" value="1"/>
</dbReference>
<evidence type="ECO:0000256" key="1">
    <source>
        <dbReference type="ARBA" id="ARBA00005174"/>
    </source>
</evidence>
<evidence type="ECO:0000256" key="11">
    <source>
        <dbReference type="PROSITE-ProRule" id="PRU00409"/>
    </source>
</evidence>
<dbReference type="InterPro" id="IPR000115">
    <property type="entry name" value="PRibGlycinamide_synth"/>
</dbReference>
<dbReference type="FunFam" id="3.90.600.10:FF:000001">
    <property type="entry name" value="Trifunctional purine biosynthetic protein adenosine-3"/>
    <property type="match status" value="1"/>
</dbReference>
<evidence type="ECO:0000256" key="5">
    <source>
        <dbReference type="ARBA" id="ARBA00022755"/>
    </source>
</evidence>
<dbReference type="NCBIfam" id="TIGR00877">
    <property type="entry name" value="purD"/>
    <property type="match status" value="1"/>
</dbReference>
<dbReference type="SMART" id="SM01210">
    <property type="entry name" value="GARS_C"/>
    <property type="match status" value="1"/>
</dbReference>
<dbReference type="SUPFAM" id="SSF56059">
    <property type="entry name" value="Glutathione synthetase ATP-binding domain-like"/>
    <property type="match status" value="1"/>
</dbReference>
<dbReference type="InterPro" id="IPR011054">
    <property type="entry name" value="Rudment_hybrid_motif"/>
</dbReference>
<dbReference type="Gene3D" id="3.40.50.20">
    <property type="match status" value="1"/>
</dbReference>
<dbReference type="InterPro" id="IPR016185">
    <property type="entry name" value="PreATP-grasp_dom_sf"/>
</dbReference>
<dbReference type="Gene3D" id="3.30.470.20">
    <property type="entry name" value="ATP-grasp fold, B domain"/>
    <property type="match status" value="1"/>
</dbReference>
<dbReference type="SMART" id="SM01209">
    <property type="entry name" value="GARS_A"/>
    <property type="match status" value="1"/>
</dbReference>
<dbReference type="InterPro" id="IPR013815">
    <property type="entry name" value="ATP_grasp_subdomain_1"/>
</dbReference>
<dbReference type="PANTHER" id="PTHR43472">
    <property type="entry name" value="PHOSPHORIBOSYLAMINE--GLYCINE LIGASE"/>
    <property type="match status" value="1"/>
</dbReference>
<dbReference type="Gene3D" id="3.90.600.10">
    <property type="entry name" value="Phosphoribosylglycinamide synthetase, C-terminal domain"/>
    <property type="match status" value="1"/>
</dbReference>
<comment type="pathway">
    <text evidence="1 10">Purine metabolism; IMP biosynthesis via de novo pathway; N(1)-(5-phospho-D-ribosyl)glycinamide from 5-phospho-alpha-D-ribose 1-diphosphate: step 2/2.</text>
</comment>
<dbReference type="InterPro" id="IPR011761">
    <property type="entry name" value="ATP-grasp"/>
</dbReference>
<evidence type="ECO:0000256" key="7">
    <source>
        <dbReference type="ARBA" id="ARBA00038345"/>
    </source>
</evidence>
<keyword evidence="4 11" id="KW-0547">Nucleotide-binding</keyword>
<dbReference type="AlphaFoldDB" id="A0A9D1V0B8"/>
<dbReference type="GO" id="GO:0046872">
    <property type="term" value="F:metal ion binding"/>
    <property type="evidence" value="ECO:0007669"/>
    <property type="project" value="InterPro"/>
</dbReference>
<dbReference type="HAMAP" id="MF_00138">
    <property type="entry name" value="GARS"/>
    <property type="match status" value="1"/>
</dbReference>
<dbReference type="EC" id="6.3.4.13" evidence="2 10"/>
<name>A0A9D1V0B8_9BACT</name>
<evidence type="ECO:0000256" key="2">
    <source>
        <dbReference type="ARBA" id="ARBA00013255"/>
    </source>
</evidence>
<dbReference type="InterPro" id="IPR020562">
    <property type="entry name" value="PRibGlycinamide_synth_N"/>
</dbReference>
<dbReference type="Pfam" id="PF01071">
    <property type="entry name" value="GARS_A"/>
    <property type="match status" value="1"/>
</dbReference>